<comment type="caution">
    <text evidence="2">The sequence shown here is derived from an EMBL/GenBank/DDBJ whole genome shotgun (WGS) entry which is preliminary data.</text>
</comment>
<feature type="transmembrane region" description="Helical" evidence="1">
    <location>
        <begin position="122"/>
        <end position="140"/>
    </location>
</feature>
<dbReference type="RefSeq" id="WP_180746177.1">
    <property type="nucleotide sequence ID" value="NZ_CBCRWQ010000003.1"/>
</dbReference>
<feature type="transmembrane region" description="Helical" evidence="1">
    <location>
        <begin position="21"/>
        <end position="42"/>
    </location>
</feature>
<evidence type="ECO:0000313" key="3">
    <source>
        <dbReference type="Proteomes" id="UP000530186"/>
    </source>
</evidence>
<keyword evidence="3" id="KW-1185">Reference proteome</keyword>
<dbReference type="EMBL" id="JACBNY010000003">
    <property type="protein sequence ID" value="MBA0016065.1"/>
    <property type="molecule type" value="Genomic_DNA"/>
</dbReference>
<evidence type="ECO:0000313" key="2">
    <source>
        <dbReference type="EMBL" id="MBA0016065.1"/>
    </source>
</evidence>
<proteinExistence type="predicted"/>
<evidence type="ECO:0000256" key="1">
    <source>
        <dbReference type="SAM" id="Phobius"/>
    </source>
</evidence>
<dbReference type="GeneID" id="303194418"/>
<gene>
    <name evidence="2" type="ORF">HZR21_02710</name>
</gene>
<keyword evidence="1" id="KW-0472">Membrane</keyword>
<feature type="transmembrane region" description="Helical" evidence="1">
    <location>
        <begin position="48"/>
        <end position="68"/>
    </location>
</feature>
<name>A0A7V8SJJ5_9LACT</name>
<feature type="transmembrane region" description="Helical" evidence="1">
    <location>
        <begin position="96"/>
        <end position="116"/>
    </location>
</feature>
<sequence>MFKYLFSKNIKTDSDYKKYRLIEYAIMVIAIIATAILELKLASGEMDFILGFLLGLGIVFLGYSLQIFRELSNPEKLHAARIKTTDERRKQLESEIWAQVGRVLTCLIAIFLVVSIRQSLALNNQMLIVIIYAILFYRAYRLRK</sequence>
<dbReference type="Proteomes" id="UP000530186">
    <property type="component" value="Unassembled WGS sequence"/>
</dbReference>
<keyword evidence="1" id="KW-1133">Transmembrane helix</keyword>
<organism evidence="2 3">
    <name type="scientific">Pseudolactococcus laudensis</name>
    <dbReference type="NCBI Taxonomy" id="1494461"/>
    <lineage>
        <taxon>Bacteria</taxon>
        <taxon>Bacillati</taxon>
        <taxon>Bacillota</taxon>
        <taxon>Bacilli</taxon>
        <taxon>Lactobacillales</taxon>
        <taxon>Streptococcaceae</taxon>
        <taxon>Pseudolactococcus</taxon>
    </lineage>
</organism>
<protein>
    <submittedName>
        <fullName evidence="2">Uncharacterized protein</fullName>
    </submittedName>
</protein>
<reference evidence="2 3" key="1">
    <citation type="submission" date="2020-07" db="EMBL/GenBank/DDBJ databases">
        <authorList>
            <person name="Hilgarth M."/>
            <person name="Werum V."/>
            <person name="Vogel R.F."/>
        </authorList>
    </citation>
    <scope>NUCLEOTIDE SEQUENCE [LARGE SCALE GENOMIC DNA]</scope>
    <source>
        <strain evidence="2 3">DSM 28961</strain>
    </source>
</reference>
<dbReference type="AlphaFoldDB" id="A0A7V8SJJ5"/>
<keyword evidence="1" id="KW-0812">Transmembrane</keyword>
<accession>A0A7V8SJJ5</accession>